<accession>A0A0F8ZPN1</accession>
<organism evidence="1">
    <name type="scientific">marine sediment metagenome</name>
    <dbReference type="NCBI Taxonomy" id="412755"/>
    <lineage>
        <taxon>unclassified sequences</taxon>
        <taxon>metagenomes</taxon>
        <taxon>ecological metagenomes</taxon>
    </lineage>
</organism>
<reference evidence="1" key="1">
    <citation type="journal article" date="2015" name="Nature">
        <title>Complex archaea that bridge the gap between prokaryotes and eukaryotes.</title>
        <authorList>
            <person name="Spang A."/>
            <person name="Saw J.H."/>
            <person name="Jorgensen S.L."/>
            <person name="Zaremba-Niedzwiedzka K."/>
            <person name="Martijn J."/>
            <person name="Lind A.E."/>
            <person name="van Eijk R."/>
            <person name="Schleper C."/>
            <person name="Guy L."/>
            <person name="Ettema T.J."/>
        </authorList>
    </citation>
    <scope>NUCLEOTIDE SEQUENCE</scope>
</reference>
<sequence>PTTKVFYVESINQLTYERTKYKAHFVDWKNKRWIDFEGIEGQPKVTKVND</sequence>
<proteinExistence type="predicted"/>
<evidence type="ECO:0000313" key="1">
    <source>
        <dbReference type="EMBL" id="KKK87950.1"/>
    </source>
</evidence>
<name>A0A0F8ZPN1_9ZZZZ</name>
<gene>
    <name evidence="1" type="ORF">LCGC14_2748110</name>
</gene>
<feature type="non-terminal residue" evidence="1">
    <location>
        <position position="1"/>
    </location>
</feature>
<comment type="caution">
    <text evidence="1">The sequence shown here is derived from an EMBL/GenBank/DDBJ whole genome shotgun (WGS) entry which is preliminary data.</text>
</comment>
<dbReference type="EMBL" id="LAZR01050175">
    <property type="protein sequence ID" value="KKK87950.1"/>
    <property type="molecule type" value="Genomic_DNA"/>
</dbReference>
<protein>
    <submittedName>
        <fullName evidence="1">Uncharacterized protein</fullName>
    </submittedName>
</protein>
<dbReference type="AlphaFoldDB" id="A0A0F8ZPN1"/>